<reference evidence="2 3" key="1">
    <citation type="submission" date="2018-10" db="EMBL/GenBank/DDBJ databases">
        <title>Draft Genome Sequence of Bacteroides sp. KCTC 15687.</title>
        <authorList>
            <person name="Yu S.Y."/>
            <person name="Kim J.S."/>
            <person name="Oh B.S."/>
            <person name="Park S.H."/>
            <person name="Kang S.W."/>
            <person name="Park J.E."/>
            <person name="Choi S.H."/>
            <person name="Han K.I."/>
            <person name="Lee K.C."/>
            <person name="Eom M.K."/>
            <person name="Suh M.K."/>
            <person name="Lee D.H."/>
            <person name="Yoon H."/>
            <person name="Kim B."/>
            <person name="Yang S.J."/>
            <person name="Lee J.S."/>
            <person name="Lee J.H."/>
        </authorList>
    </citation>
    <scope>NUCLEOTIDE SEQUENCE [LARGE SCALE GENOMIC DNA]</scope>
    <source>
        <strain evidence="2 3">KCTC 15687</strain>
    </source>
</reference>
<name>A0A401LX28_9BACE</name>
<dbReference type="InterPro" id="IPR035386">
    <property type="entry name" value="Arm-DNA-bind_5"/>
</dbReference>
<comment type="caution">
    <text evidence="2">The sequence shown here is derived from an EMBL/GenBank/DDBJ whole genome shotgun (WGS) entry which is preliminary data.</text>
</comment>
<evidence type="ECO:0000313" key="3">
    <source>
        <dbReference type="Proteomes" id="UP000288079"/>
    </source>
</evidence>
<dbReference type="EMBL" id="BHWB01000009">
    <property type="protein sequence ID" value="GCB36088.1"/>
    <property type="molecule type" value="Genomic_DNA"/>
</dbReference>
<sequence>MMRITVNGVRVDVSVKKDNSSGVLEYGKGEALEKKREYKEFNLYLDSIHLRIMKIQRELEIEDVSVSASSVLDRFLGKDAPV</sequence>
<gene>
    <name evidence="2" type="ORF">KGMB02408_30330</name>
</gene>
<evidence type="ECO:0000313" key="2">
    <source>
        <dbReference type="EMBL" id="GCB36088.1"/>
    </source>
</evidence>
<dbReference type="RefSeq" id="WP_235016827.1">
    <property type="nucleotide sequence ID" value="NZ_BHWB01000009.1"/>
</dbReference>
<evidence type="ECO:0000259" key="1">
    <source>
        <dbReference type="Pfam" id="PF17293"/>
    </source>
</evidence>
<dbReference type="Pfam" id="PF17293">
    <property type="entry name" value="Arm-DNA-bind_5"/>
    <property type="match status" value="1"/>
</dbReference>
<protein>
    <recommendedName>
        <fullName evidence="1">Arm DNA-binding domain-containing protein</fullName>
    </recommendedName>
</protein>
<proteinExistence type="predicted"/>
<organism evidence="2 3">
    <name type="scientific">Bacteroides faecalis</name>
    <dbReference type="NCBI Taxonomy" id="2447885"/>
    <lineage>
        <taxon>Bacteria</taxon>
        <taxon>Pseudomonadati</taxon>
        <taxon>Bacteroidota</taxon>
        <taxon>Bacteroidia</taxon>
        <taxon>Bacteroidales</taxon>
        <taxon>Bacteroidaceae</taxon>
        <taxon>Bacteroides</taxon>
    </lineage>
</organism>
<accession>A0A401LX28</accession>
<dbReference type="Proteomes" id="UP000288079">
    <property type="component" value="Unassembled WGS sequence"/>
</dbReference>
<feature type="domain" description="Arm DNA-binding" evidence="1">
    <location>
        <begin position="1"/>
        <end position="70"/>
    </location>
</feature>
<dbReference type="AlphaFoldDB" id="A0A401LX28"/>
<keyword evidence="3" id="KW-1185">Reference proteome</keyword>